<dbReference type="AlphaFoldDB" id="A0A1E3QEP9"/>
<reference evidence="13 14" key="1">
    <citation type="journal article" date="2016" name="Proc. Natl. Acad. Sci. U.S.A.">
        <title>Comparative genomics of biotechnologically important yeasts.</title>
        <authorList>
            <person name="Riley R."/>
            <person name="Haridas S."/>
            <person name="Wolfe K.H."/>
            <person name="Lopes M.R."/>
            <person name="Hittinger C.T."/>
            <person name="Goeker M."/>
            <person name="Salamov A.A."/>
            <person name="Wisecaver J.H."/>
            <person name="Long T.M."/>
            <person name="Calvey C.H."/>
            <person name="Aerts A.L."/>
            <person name="Barry K.W."/>
            <person name="Choi C."/>
            <person name="Clum A."/>
            <person name="Coughlan A.Y."/>
            <person name="Deshpande S."/>
            <person name="Douglass A.P."/>
            <person name="Hanson S.J."/>
            <person name="Klenk H.-P."/>
            <person name="LaButti K.M."/>
            <person name="Lapidus A."/>
            <person name="Lindquist E.A."/>
            <person name="Lipzen A.M."/>
            <person name="Meier-Kolthoff J.P."/>
            <person name="Ohm R.A."/>
            <person name="Otillar R.P."/>
            <person name="Pangilinan J.L."/>
            <person name="Peng Y."/>
            <person name="Rokas A."/>
            <person name="Rosa C.A."/>
            <person name="Scheuner C."/>
            <person name="Sibirny A.A."/>
            <person name="Slot J.C."/>
            <person name="Stielow J.B."/>
            <person name="Sun H."/>
            <person name="Kurtzman C.P."/>
            <person name="Blackwell M."/>
            <person name="Grigoriev I.V."/>
            <person name="Jeffries T.W."/>
        </authorList>
    </citation>
    <scope>NUCLEOTIDE SEQUENCE [LARGE SCALE GENOMIC DNA]</scope>
    <source>
        <strain evidence="13 14">NRRL Y-11557</strain>
    </source>
</reference>
<comment type="subunit">
    <text evidence="9">Component of the translation initiation factor 2B (eIF2B) complex which is a heterodecamer of two sets of five different subunits: alpha, beta, gamma, delta and epsilon. Subunits alpha, beta and delta comprise a regulatory subcomplex and subunits epsilon and gamma comprise a catalytic subcomplex. Within the complex, the hexameric regulatory complex resides at the center, with the two heterodimeric catalytic subcomplexes bound on opposite sides.</text>
</comment>
<evidence type="ECO:0000256" key="9">
    <source>
        <dbReference type="ARBA" id="ARBA00046432"/>
    </source>
</evidence>
<organism evidence="13 14">
    <name type="scientific">Lipomyces starkeyi NRRL Y-11557</name>
    <dbReference type="NCBI Taxonomy" id="675824"/>
    <lineage>
        <taxon>Eukaryota</taxon>
        <taxon>Fungi</taxon>
        <taxon>Dikarya</taxon>
        <taxon>Ascomycota</taxon>
        <taxon>Saccharomycotina</taxon>
        <taxon>Lipomycetes</taxon>
        <taxon>Lipomycetales</taxon>
        <taxon>Lipomycetaceae</taxon>
        <taxon>Lipomyces</taxon>
    </lineage>
</organism>
<dbReference type="InterPro" id="IPR005835">
    <property type="entry name" value="NTP_transferase_dom"/>
</dbReference>
<protein>
    <recommendedName>
        <fullName evidence="6">Translation initiation factor eIF2B subunit gamma</fullName>
    </recommendedName>
    <alternativeName>
        <fullName evidence="7">eIF2B GDP-GTP exchange factor subunit gamma</fullName>
    </alternativeName>
</protein>
<dbReference type="Gene3D" id="3.90.550.10">
    <property type="entry name" value="Spore Coat Polysaccharide Biosynthesis Protein SpsA, Chain A"/>
    <property type="match status" value="1"/>
</dbReference>
<keyword evidence="5" id="KW-0648">Protein biosynthesis</keyword>
<evidence type="ECO:0000256" key="8">
    <source>
        <dbReference type="ARBA" id="ARBA00045373"/>
    </source>
</evidence>
<evidence type="ECO:0000259" key="12">
    <source>
        <dbReference type="Pfam" id="PF25084"/>
    </source>
</evidence>
<dbReference type="OrthoDB" id="10250549at2759"/>
<dbReference type="GO" id="GO:0005085">
    <property type="term" value="F:guanyl-nucleotide exchange factor activity"/>
    <property type="evidence" value="ECO:0007669"/>
    <property type="project" value="TreeGrafter"/>
</dbReference>
<comment type="function">
    <text evidence="8">Acts as a component of the translation initiation factor 2B (eIF2B) complex, which catalyzes the exchange of GDP for GTP on the eukaryotic initiation factor 2 (eIF2) complex gamma subunit. Its guanine nucleotide exchange factor activity is repressed when bound to eIF2 complex phosphorylated on the alpha subunit, thereby limiting the amount of methionyl-initiator methionine tRNA available to the ribosome and consequently global translation is repressed.</text>
</comment>
<comment type="subcellular location">
    <subcellularLocation>
        <location evidence="1">Cytoplasm</location>
        <location evidence="1">Cytosol</location>
    </subcellularLocation>
</comment>
<dbReference type="InterPro" id="IPR029044">
    <property type="entry name" value="Nucleotide-diphossugar_trans"/>
</dbReference>
<evidence type="ECO:0000256" key="7">
    <source>
        <dbReference type="ARBA" id="ARBA00044229"/>
    </source>
</evidence>
<dbReference type="Pfam" id="PF00483">
    <property type="entry name" value="NTP_transferase"/>
    <property type="match status" value="1"/>
</dbReference>
<dbReference type="Proteomes" id="UP000094385">
    <property type="component" value="Unassembled WGS sequence"/>
</dbReference>
<evidence type="ECO:0000256" key="3">
    <source>
        <dbReference type="ARBA" id="ARBA00022490"/>
    </source>
</evidence>
<proteinExistence type="inferred from homology"/>
<feature type="compositionally biased region" description="Acidic residues" evidence="10">
    <location>
        <begin position="418"/>
        <end position="466"/>
    </location>
</feature>
<dbReference type="InterPro" id="IPR056764">
    <property type="entry name" value="LbH_EIF2B3/5"/>
</dbReference>
<evidence type="ECO:0000259" key="11">
    <source>
        <dbReference type="Pfam" id="PF00483"/>
    </source>
</evidence>
<dbReference type="CDD" id="cd04652">
    <property type="entry name" value="LbH_eIF2B_gamma_C"/>
    <property type="match status" value="1"/>
</dbReference>
<dbReference type="GO" id="GO:0005829">
    <property type="term" value="C:cytosol"/>
    <property type="evidence" value="ECO:0007669"/>
    <property type="project" value="UniProtKB-SubCell"/>
</dbReference>
<name>A0A1E3QEP9_LIPST</name>
<dbReference type="PANTHER" id="PTHR45989">
    <property type="entry name" value="TRANSLATION INITIATION FACTOR EIF-2B SUBUNIT GAMMA"/>
    <property type="match status" value="1"/>
</dbReference>
<feature type="region of interest" description="Disordered" evidence="10">
    <location>
        <begin position="414"/>
        <end position="466"/>
    </location>
</feature>
<evidence type="ECO:0000313" key="14">
    <source>
        <dbReference type="Proteomes" id="UP000094385"/>
    </source>
</evidence>
<feature type="domain" description="EIF2B subunit epsilon/gamma LbH" evidence="12">
    <location>
        <begin position="309"/>
        <end position="396"/>
    </location>
</feature>
<evidence type="ECO:0000256" key="2">
    <source>
        <dbReference type="ARBA" id="ARBA00007878"/>
    </source>
</evidence>
<gene>
    <name evidence="13" type="ORF">LIPSTDRAFT_67047</name>
</gene>
<evidence type="ECO:0000256" key="10">
    <source>
        <dbReference type="SAM" id="MobiDB-lite"/>
    </source>
</evidence>
<evidence type="ECO:0000256" key="1">
    <source>
        <dbReference type="ARBA" id="ARBA00004514"/>
    </source>
</evidence>
<keyword evidence="3" id="KW-0963">Cytoplasm</keyword>
<evidence type="ECO:0000256" key="6">
    <source>
        <dbReference type="ARBA" id="ARBA00044196"/>
    </source>
</evidence>
<feature type="domain" description="Nucleotidyl transferase" evidence="11">
    <location>
        <begin position="5"/>
        <end position="141"/>
    </location>
</feature>
<dbReference type="PANTHER" id="PTHR45989:SF1">
    <property type="entry name" value="TRANSLATION INITIATION FACTOR EIF-2B SUBUNIT GAMMA"/>
    <property type="match status" value="1"/>
</dbReference>
<keyword evidence="4" id="KW-0396">Initiation factor</keyword>
<sequence>MEFQAIILCGPGKGLEPLVSPLLPKALLPIANKPMLYYALEWCQRAGLSSVVVVCSSGAEQPISKYITLGYNSMQTSKSMKVEVVAHDGETGSIVKALKDKIKLDFILLPCDFITDLPPQTVVDIHRNQPLKTIGTGIWYKNSLDTMDKQTLKPDLTIHTPISNPHPQLLDIYPRPKANNQLHVRMSMLWEYPQATISTSLLESFIYVFSRKALDHDFGDADTASSIAVTSEKGGGGEFLKWKKPWTSVVRDFARDSWRHAKSADRDTVGMYVVPKEHSFIRCKSVSAYLEANRLILKQSSYTMPPTTATANGAAIGRDSLVGIGTVMEEKTSVKRSIVGADCIFGRECRLSGCVVMDGVVLGDGVHLDNCIIGNGVIIEDKARLVGCTVEGRYVVRKATQSKNEILRGYSAEGLLDTSDEYEDEANEETDEDEEEDDDDEVDENDLVESEGEGIDVDDDDLFDRS</sequence>
<dbReference type="Gene3D" id="2.160.10.10">
    <property type="entry name" value="Hexapeptide repeat proteins"/>
    <property type="match status" value="1"/>
</dbReference>
<dbReference type="GO" id="GO:0005851">
    <property type="term" value="C:eukaryotic translation initiation factor 2B complex"/>
    <property type="evidence" value="ECO:0007669"/>
    <property type="project" value="TreeGrafter"/>
</dbReference>
<dbReference type="STRING" id="675824.A0A1E3QEP9"/>
<evidence type="ECO:0000256" key="4">
    <source>
        <dbReference type="ARBA" id="ARBA00022540"/>
    </source>
</evidence>
<dbReference type="Pfam" id="PF25084">
    <property type="entry name" value="LbH_EIF2B"/>
    <property type="match status" value="1"/>
</dbReference>
<comment type="similarity">
    <text evidence="2">Belongs to the eIF-2B gamma/epsilon subunits family.</text>
</comment>
<dbReference type="InterPro" id="IPR051960">
    <property type="entry name" value="eIF2B_gamma"/>
</dbReference>
<evidence type="ECO:0000313" key="13">
    <source>
        <dbReference type="EMBL" id="ODQ76179.1"/>
    </source>
</evidence>
<evidence type="ECO:0000256" key="5">
    <source>
        <dbReference type="ARBA" id="ARBA00022917"/>
    </source>
</evidence>
<dbReference type="GO" id="GO:0002183">
    <property type="term" value="P:cytoplasmic translational initiation"/>
    <property type="evidence" value="ECO:0007669"/>
    <property type="project" value="TreeGrafter"/>
</dbReference>
<accession>A0A1E3QEP9</accession>
<dbReference type="GO" id="GO:0003743">
    <property type="term" value="F:translation initiation factor activity"/>
    <property type="evidence" value="ECO:0007669"/>
    <property type="project" value="UniProtKB-KW"/>
</dbReference>
<keyword evidence="14" id="KW-1185">Reference proteome</keyword>
<dbReference type="EMBL" id="KV454289">
    <property type="protein sequence ID" value="ODQ76179.1"/>
    <property type="molecule type" value="Genomic_DNA"/>
</dbReference>
<dbReference type="SUPFAM" id="SSF53448">
    <property type="entry name" value="Nucleotide-diphospho-sugar transferases"/>
    <property type="match status" value="1"/>
</dbReference>